<evidence type="ECO:0000313" key="3">
    <source>
        <dbReference type="WBParaSite" id="EEL_0000235301-mRNA-1"/>
    </source>
</evidence>
<accession>A0A0R3RLJ4</accession>
<organism evidence="2 3">
    <name type="scientific">Elaeophora elaphi</name>
    <dbReference type="NCBI Taxonomy" id="1147741"/>
    <lineage>
        <taxon>Eukaryota</taxon>
        <taxon>Metazoa</taxon>
        <taxon>Ecdysozoa</taxon>
        <taxon>Nematoda</taxon>
        <taxon>Chromadorea</taxon>
        <taxon>Rhabditida</taxon>
        <taxon>Spirurina</taxon>
        <taxon>Spiruromorpha</taxon>
        <taxon>Filarioidea</taxon>
        <taxon>Onchocercidae</taxon>
        <taxon>Elaeophora</taxon>
    </lineage>
</organism>
<evidence type="ECO:0000256" key="1">
    <source>
        <dbReference type="SAM" id="MobiDB-lite"/>
    </source>
</evidence>
<sequence length="688" mass="77709">MNRTSSIVRSVSDYHTGDIPRVFAKSHTTIFDEKSPSLCQGMSELDDALNFTDDKSLSNAMDDAEVSEEKAPLVILQEICSGISADYENLPHIACETICESCHSVGVACECKRHSVTSRFKIIPAISTSEYDRYIAEETISAPSDDTVIRQVQENTLTESVKVFDPLENTSEGYDTTQQQSFVDPQEATYMDVAVIRCLLIKHWAEDGVYWAIKYLLHRLFEIKMYRNSRAITHRSRANSVPSIPHLKLFSTKMVQDNRKVLKEIQYRPPIWDDLQLGDVAKKLEKRKSSEKKQKVSSILSTQKRCSLSSDSLLQLSALSRRCGMATSTNFVKTHSSRGLLERKKSDRSATNSSDGVSTRDTRDGSVTGLPKQANSEANTRQFFPEALGSTNFIEQNGYLSFIVLLKAVYFAIERRSSVRVYELALNICESLLEMPETELQSFFNDCINIVLRTYLWLGCPHGCNDGLHSQQGDFLRIKARTILAIISQINPEIFRSLLISHIEDYNAQLLIDTLHSVTGFCRCGVAAGIYRTRSSSSPRRRNIVPDSSLPSYENNFNENLKGIEGTVIKVILKPVVSKLMNTMNELLQPENMSLYQDVRLFVSFIQEQHGNSFRRVGLSALLDGRPPENQNQFLDVETERQKAIYSFLAARHNCILPVGHPYCVHSLKSFYPNEVRNSQATMTTSNY</sequence>
<name>A0A0R3RLJ4_9BILA</name>
<dbReference type="WBParaSite" id="EEL_0000235301-mRNA-1">
    <property type="protein sequence ID" value="EEL_0000235301-mRNA-1"/>
    <property type="gene ID" value="EEL_0000235301"/>
</dbReference>
<feature type="region of interest" description="Disordered" evidence="1">
    <location>
        <begin position="335"/>
        <end position="373"/>
    </location>
</feature>
<dbReference type="AlphaFoldDB" id="A0A0R3RLJ4"/>
<dbReference type="PANTHER" id="PTHR31781">
    <property type="entry name" value="UNC80"/>
    <property type="match status" value="1"/>
</dbReference>
<dbReference type="STRING" id="1147741.A0A0R3RLJ4"/>
<evidence type="ECO:0000313" key="2">
    <source>
        <dbReference type="Proteomes" id="UP000050640"/>
    </source>
</evidence>
<protein>
    <submittedName>
        <fullName evidence="3">Uncharacterized protein</fullName>
    </submittedName>
</protein>
<dbReference type="GO" id="GO:0034703">
    <property type="term" value="C:cation channel complex"/>
    <property type="evidence" value="ECO:0007669"/>
    <property type="project" value="TreeGrafter"/>
</dbReference>
<dbReference type="GO" id="GO:0055080">
    <property type="term" value="P:monoatomic cation homeostasis"/>
    <property type="evidence" value="ECO:0007669"/>
    <property type="project" value="TreeGrafter"/>
</dbReference>
<proteinExistence type="predicted"/>
<dbReference type="GO" id="GO:0030424">
    <property type="term" value="C:axon"/>
    <property type="evidence" value="ECO:0007669"/>
    <property type="project" value="TreeGrafter"/>
</dbReference>
<reference evidence="3" key="1">
    <citation type="submission" date="2017-02" db="UniProtKB">
        <authorList>
            <consortium name="WormBaseParasite"/>
        </authorList>
    </citation>
    <scope>IDENTIFICATION</scope>
</reference>
<dbReference type="GO" id="GO:0005261">
    <property type="term" value="F:monoatomic cation channel activity"/>
    <property type="evidence" value="ECO:0007669"/>
    <property type="project" value="TreeGrafter"/>
</dbReference>
<dbReference type="PANTHER" id="PTHR31781:SF1">
    <property type="entry name" value="PROTEIN UNC-80 HOMOLOG"/>
    <property type="match status" value="1"/>
</dbReference>
<keyword evidence="2" id="KW-1185">Reference proteome</keyword>
<dbReference type="Proteomes" id="UP000050640">
    <property type="component" value="Unplaced"/>
</dbReference>